<proteinExistence type="predicted"/>
<reference evidence="1" key="1">
    <citation type="submission" date="2023-01" db="EMBL/GenBank/DDBJ databases">
        <title>Exophiala dermititidis isolated from Cystic Fibrosis Patient.</title>
        <authorList>
            <person name="Kurbessoian T."/>
            <person name="Crocker A."/>
            <person name="Murante D."/>
            <person name="Hogan D.A."/>
            <person name="Stajich J.E."/>
        </authorList>
    </citation>
    <scope>NUCLEOTIDE SEQUENCE</scope>
    <source>
        <strain evidence="1">Ex8</strain>
    </source>
</reference>
<name>A0AAN6IXM9_EXODE</name>
<comment type="caution">
    <text evidence="1">The sequence shown here is derived from an EMBL/GenBank/DDBJ whole genome shotgun (WGS) entry which is preliminary data.</text>
</comment>
<protein>
    <submittedName>
        <fullName evidence="1">Uncharacterized protein</fullName>
    </submittedName>
</protein>
<organism evidence="1 2">
    <name type="scientific">Exophiala dermatitidis</name>
    <name type="common">Black yeast-like fungus</name>
    <name type="synonym">Wangiella dermatitidis</name>
    <dbReference type="NCBI Taxonomy" id="5970"/>
    <lineage>
        <taxon>Eukaryota</taxon>
        <taxon>Fungi</taxon>
        <taxon>Dikarya</taxon>
        <taxon>Ascomycota</taxon>
        <taxon>Pezizomycotina</taxon>
        <taxon>Eurotiomycetes</taxon>
        <taxon>Chaetothyriomycetidae</taxon>
        <taxon>Chaetothyriales</taxon>
        <taxon>Herpotrichiellaceae</taxon>
        <taxon>Exophiala</taxon>
    </lineage>
</organism>
<dbReference type="AlphaFoldDB" id="A0AAN6IXM9"/>
<dbReference type="EMBL" id="JAJGCB010000002">
    <property type="protein sequence ID" value="KAJ8995054.1"/>
    <property type="molecule type" value="Genomic_DNA"/>
</dbReference>
<gene>
    <name evidence="1" type="ORF">HRR80_001747</name>
</gene>
<dbReference type="Proteomes" id="UP001161757">
    <property type="component" value="Unassembled WGS sequence"/>
</dbReference>
<evidence type="ECO:0000313" key="1">
    <source>
        <dbReference type="EMBL" id="KAJ8995054.1"/>
    </source>
</evidence>
<accession>A0AAN6IXM9</accession>
<sequence>MSSFPFPVARNISPGQCAAIYHGVQHSPASPLLALFSLDRLLDDPGIPRRDWVCYELQSTPSTVFGIGELCKSTSCAPRYYDGTPCMCPTDWKASWTAGQCQTPKTPTKRLEAMGSYHITGLPWISQQLVGSACTALDKYGQ</sequence>
<evidence type="ECO:0000313" key="2">
    <source>
        <dbReference type="Proteomes" id="UP001161757"/>
    </source>
</evidence>